<keyword evidence="2" id="KW-1185">Reference proteome</keyword>
<sequence length="100" mass="11628">MSKYVFNFRIYQMRRPRRVIAVAMSVIFFPTVRFQFYGFNLPTPTINRSWLLSDWVEASRDFFLAVRHGKISAHLLLLIPSPWPRPSLYPSASAPSSPLP</sequence>
<gene>
    <name evidence="1" type="ORF">SEVIR_9G211500v2</name>
</gene>
<dbReference type="EMBL" id="CM016560">
    <property type="protein sequence ID" value="TKV93215.1"/>
    <property type="molecule type" value="Genomic_DNA"/>
</dbReference>
<accession>A0A4V6D143</accession>
<proteinExistence type="predicted"/>
<dbReference type="AlphaFoldDB" id="A0A4V6D143"/>
<evidence type="ECO:0000313" key="1">
    <source>
        <dbReference type="EMBL" id="TKV93215.1"/>
    </source>
</evidence>
<dbReference type="Proteomes" id="UP000298652">
    <property type="component" value="Chromosome 9"/>
</dbReference>
<protein>
    <submittedName>
        <fullName evidence="1">Uncharacterized protein</fullName>
    </submittedName>
</protein>
<name>A0A4V6D143_SETVI</name>
<organism evidence="1 2">
    <name type="scientific">Setaria viridis</name>
    <name type="common">Green bristlegrass</name>
    <name type="synonym">Setaria italica subsp. viridis</name>
    <dbReference type="NCBI Taxonomy" id="4556"/>
    <lineage>
        <taxon>Eukaryota</taxon>
        <taxon>Viridiplantae</taxon>
        <taxon>Streptophyta</taxon>
        <taxon>Embryophyta</taxon>
        <taxon>Tracheophyta</taxon>
        <taxon>Spermatophyta</taxon>
        <taxon>Magnoliopsida</taxon>
        <taxon>Liliopsida</taxon>
        <taxon>Poales</taxon>
        <taxon>Poaceae</taxon>
        <taxon>PACMAD clade</taxon>
        <taxon>Panicoideae</taxon>
        <taxon>Panicodae</taxon>
        <taxon>Paniceae</taxon>
        <taxon>Cenchrinae</taxon>
        <taxon>Setaria</taxon>
    </lineage>
</organism>
<evidence type="ECO:0000313" key="2">
    <source>
        <dbReference type="Proteomes" id="UP000298652"/>
    </source>
</evidence>
<dbReference type="Gramene" id="TKV93215">
    <property type="protein sequence ID" value="TKV93215"/>
    <property type="gene ID" value="SEVIR_9G211500v2"/>
</dbReference>
<reference evidence="1" key="1">
    <citation type="submission" date="2019-03" db="EMBL/GenBank/DDBJ databases">
        <title>WGS assembly of Setaria viridis.</title>
        <authorList>
            <person name="Huang P."/>
            <person name="Jenkins J."/>
            <person name="Grimwood J."/>
            <person name="Barry K."/>
            <person name="Healey A."/>
            <person name="Mamidi S."/>
            <person name="Sreedasyam A."/>
            <person name="Shu S."/>
            <person name="Feldman M."/>
            <person name="Wu J."/>
            <person name="Yu Y."/>
            <person name="Chen C."/>
            <person name="Johnson J."/>
            <person name="Rokhsar D."/>
            <person name="Baxter I."/>
            <person name="Schmutz J."/>
            <person name="Brutnell T."/>
            <person name="Kellogg E."/>
        </authorList>
    </citation>
    <scope>NUCLEOTIDE SEQUENCE [LARGE SCALE GENOMIC DNA]</scope>
</reference>